<dbReference type="AlphaFoldDB" id="A0AAF0JIC3"/>
<proteinExistence type="predicted"/>
<dbReference type="Gene3D" id="1.10.472.10">
    <property type="entry name" value="Cyclin-like"/>
    <property type="match status" value="1"/>
</dbReference>
<dbReference type="Proteomes" id="UP001214628">
    <property type="component" value="Chromosome 1"/>
</dbReference>
<dbReference type="PANTHER" id="PTHR15615">
    <property type="match status" value="1"/>
</dbReference>
<organism evidence="2 3">
    <name type="scientific">Malassezia psittaci</name>
    <dbReference type="NCBI Taxonomy" id="1821823"/>
    <lineage>
        <taxon>Eukaryota</taxon>
        <taxon>Fungi</taxon>
        <taxon>Dikarya</taxon>
        <taxon>Basidiomycota</taxon>
        <taxon>Ustilaginomycotina</taxon>
        <taxon>Malasseziomycetes</taxon>
        <taxon>Malasseziales</taxon>
        <taxon>Malasseziaceae</taxon>
        <taxon>Malassezia</taxon>
    </lineage>
</organism>
<protein>
    <recommendedName>
        <fullName evidence="4">Cyclin</fullName>
    </recommendedName>
</protein>
<feature type="compositionally biased region" description="Low complexity" evidence="1">
    <location>
        <begin position="248"/>
        <end position="285"/>
    </location>
</feature>
<feature type="compositionally biased region" description="Basic and acidic residues" evidence="1">
    <location>
        <begin position="309"/>
        <end position="320"/>
    </location>
</feature>
<dbReference type="Pfam" id="PF08613">
    <property type="entry name" value="Cyclin"/>
    <property type="match status" value="1"/>
</dbReference>
<name>A0AAF0JIC3_9BASI</name>
<dbReference type="GO" id="GO:0019901">
    <property type="term" value="F:protein kinase binding"/>
    <property type="evidence" value="ECO:0007669"/>
    <property type="project" value="InterPro"/>
</dbReference>
<evidence type="ECO:0000313" key="3">
    <source>
        <dbReference type="Proteomes" id="UP001214628"/>
    </source>
</evidence>
<dbReference type="GO" id="GO:0000307">
    <property type="term" value="C:cyclin-dependent protein kinase holoenzyme complex"/>
    <property type="evidence" value="ECO:0007669"/>
    <property type="project" value="TreeGrafter"/>
</dbReference>
<dbReference type="InterPro" id="IPR013922">
    <property type="entry name" value="Cyclin_PHO80-like"/>
</dbReference>
<evidence type="ECO:0008006" key="4">
    <source>
        <dbReference type="Google" id="ProtNLM"/>
    </source>
</evidence>
<accession>A0AAF0JIC3</accession>
<dbReference type="EMBL" id="CP118375">
    <property type="protein sequence ID" value="WFD41566.1"/>
    <property type="molecule type" value="Genomic_DNA"/>
</dbReference>
<dbReference type="CDD" id="cd20557">
    <property type="entry name" value="CYCLIN_ScPCL1-like"/>
    <property type="match status" value="1"/>
</dbReference>
<dbReference type="GO" id="GO:0005634">
    <property type="term" value="C:nucleus"/>
    <property type="evidence" value="ECO:0007669"/>
    <property type="project" value="TreeGrafter"/>
</dbReference>
<sequence length="531" mass="57115">MAANDGAYFDAGFVPNDVHAQHGMQYTMHPNAWSGPAPMNMVYCAPSAPRLNAAQPHHDPHQPWAHAWYPSYMPMMPAQGQYPGWSQGGQPYSYGAQQAPYWAPSMGHDAHAHAYAMQSAQAQAYPAAQSTQACAYAAPSASSWNMMDPSLAGNIAQAPNYPGVPSYEALQPVSDFVAPELAGGPSSPPRETNAIPLAPFCAETIWRASAALIGLKSNSGGEEESSPTQPSPQARTSPVSTTRSESVSPSLDRSCDSLSSCSSIPASRTCTPPTPPSARSSPESSKGSLSASMDALQIEQDKASPSTELSDKKQDEGHDHARTKALNRLVQDMQQNAQTFPSLVIQPPVEGERTPNGTRRSRINPKHMAFSGEASPAFRHFVHQVLAQTLLSPAALMLALYYVQLFPAAIGNDADVSASILSQPSSTMPFKLLALGLMMANKFLDDNTFLNKTWHEVTGIPLSELNQLESLFLRRTQFNLSVNDSAWRQHLTRLKDSETSSSKNGIDNALVLEALNALLATSTPSRDLKDS</sequence>
<dbReference type="PANTHER" id="PTHR15615:SF27">
    <property type="entry name" value="PHO85 CYCLIN CLG1"/>
    <property type="match status" value="1"/>
</dbReference>
<reference evidence="2" key="1">
    <citation type="submission" date="2023-02" db="EMBL/GenBank/DDBJ databases">
        <title>Mating type loci evolution in Malassezia.</title>
        <authorList>
            <person name="Coelho M.A."/>
        </authorList>
    </citation>
    <scope>NUCLEOTIDE SEQUENCE</scope>
    <source>
        <strain evidence="2">CBS 14136</strain>
    </source>
</reference>
<feature type="compositionally biased region" description="Polar residues" evidence="1">
    <location>
        <begin position="217"/>
        <end position="247"/>
    </location>
</feature>
<keyword evidence="3" id="KW-1185">Reference proteome</keyword>
<evidence type="ECO:0000313" key="2">
    <source>
        <dbReference type="EMBL" id="WFD41566.1"/>
    </source>
</evidence>
<evidence type="ECO:0000256" key="1">
    <source>
        <dbReference type="SAM" id="MobiDB-lite"/>
    </source>
</evidence>
<dbReference type="GO" id="GO:0016538">
    <property type="term" value="F:cyclin-dependent protein serine/threonine kinase regulator activity"/>
    <property type="evidence" value="ECO:0007669"/>
    <property type="project" value="TreeGrafter"/>
</dbReference>
<feature type="region of interest" description="Disordered" evidence="1">
    <location>
        <begin position="217"/>
        <end position="320"/>
    </location>
</feature>
<gene>
    <name evidence="2" type="ORF">MPSI1_000197</name>
</gene>